<feature type="domain" description="NB-ARC" evidence="2">
    <location>
        <begin position="201"/>
        <end position="357"/>
    </location>
</feature>
<gene>
    <name evidence="5" type="ORF">PAC_07625</name>
</gene>
<dbReference type="EMBL" id="FJOG01000010">
    <property type="protein sequence ID" value="CZR57736.1"/>
    <property type="molecule type" value="Genomic_DNA"/>
</dbReference>
<organism evidence="5 6">
    <name type="scientific">Phialocephala subalpina</name>
    <dbReference type="NCBI Taxonomy" id="576137"/>
    <lineage>
        <taxon>Eukaryota</taxon>
        <taxon>Fungi</taxon>
        <taxon>Dikarya</taxon>
        <taxon>Ascomycota</taxon>
        <taxon>Pezizomycotina</taxon>
        <taxon>Leotiomycetes</taxon>
        <taxon>Helotiales</taxon>
        <taxon>Mollisiaceae</taxon>
        <taxon>Phialocephala</taxon>
        <taxon>Phialocephala fortinii species complex</taxon>
    </lineage>
</organism>
<dbReference type="InterPro" id="IPR019734">
    <property type="entry name" value="TPR_rpt"/>
</dbReference>
<dbReference type="InterPro" id="IPR053137">
    <property type="entry name" value="NLR-like"/>
</dbReference>
<sequence length="1459" mass="166488">MSGAEVIGVISGILQLISFSTDVYKRAKGFSHDVRELPAVFQNIYSVLPTVRSSLEQTQRRIEAGEFDESQCRELRELLAHCQAKLTELNEIFSKILPPEGASKWTRGWKAILSVGQDKQVENLEKALMRNVEALTFFNSSGGLSTAQFTQALSSLTVTVKAEEPIVKKPVIIVPYQKDDESMFIGREDIMTSISERFGQNAPRIAIAGIGGVGKSRIAIEYCYRHREQHPSSSIFWVHGGSRTRFMADYSKIAERFEIPGCDKPNVDILTLVSDWLSDEENGPWLMILDNADDTDVWETSPDGPLIKRLPRGKHGSILITTRNAQLGKTISLQAKKAPIDVPLFGTDDSIALLRSRFLEEDAPIDQDSREITRILNYLPLAIIQAAAYLESVGTSVANYLELLRSSEADAVDMLVHESYDDSRDPEIQNAVFHTWKISFDQISRQHPRAASLLSTMALLDRHAIPVALLRDKEEREMDIRKALQKLKAFSLVTEEPKDQTFSMHRIVQLSIQWYLKTQNALEKWQEKALDCLDSYLSLLPEDQQVIESLNPHIQLVISHGYSSEAAKLQYARLLLLTGNHIAEYVEAIEQLSKCFEIRKSLLGEEHEDTLEAMVDLVDSLIVRGGPVNEERAEKLIHQALELTERSFPRLHAETLRCKAELLCSQDKYQESEALFLELLKQTNDKDTMQAMFIAEIFHRLTFLYEQVDRFDEAEELQRKAIKMAEERGSSNKKSLASAQYKVQLASILNFQKKYKEELELRREAFSLYNEILGPVHRKTLRRMESLVSCLALVGHKEEAEALGREALRLAIATYGSDSNFTLYSRDSIAKDFQEIDLLDESESLYKQNMDLRIKHHGPDDIWTLITRRELGVVLTKNGKYEEAEEVLRENLRIKRGVDDWIPTFNDSSYKETINAIASLASDLEEHDKLQDAERLYREALALLTEDFGEGEADTLRIMSRLAEFLVSVDELDEAETLYTKLLVLGSKAVDIDDRDIVRALSSFAELLTRLGRVDEAEALYRLLLKRVNKPQADVGSSTENGGFLIAIYKFAAFLHDQDRLDEAEDLYREAVNLGRHVLDSPSEHDLEHSVGELSLLHVDKKLAVLNMQNLGSVMLDKGNYAKAEAVLRETITISSKILGTSHVCTLRVVRTLAISLRKQMRSKEAHFLLQDTMKLRSLIKTDGDESDDDEERANALDILAQIGCDLKRYKEAEEIYLQSLSIRTRIYGPKHEETLENMLSLGEVHRDLKKFDSALDIFQEILEIRTRTLGPTHKRTLDTEFALGLVFTDQERHEDAERIHRKVLKLSKNTVGARHVDTISTMYRLGVDLRNLKRYQESEKMLRRALLLSSQNVGPREELTIEIMHGLGKTLFYLQKVGKAKEILERTLELSIEILGAEDELSIQTRGLLEEARAKHQLGNSKQMQREGRRNERGWERPKRIYIKRRKYMRRVIIKLLE</sequence>
<feature type="repeat" description="TPR" evidence="1">
    <location>
        <begin position="1236"/>
        <end position="1269"/>
    </location>
</feature>
<feature type="domain" description="NACHT-NTPase and P-loop NTPases N-terminal" evidence="3">
    <location>
        <begin position="10"/>
        <end position="135"/>
    </location>
</feature>
<name>A0A1L7WY82_9HELO</name>
<dbReference type="SUPFAM" id="SSF48452">
    <property type="entry name" value="TPR-like"/>
    <property type="match status" value="2"/>
</dbReference>
<dbReference type="InterPro" id="IPR011990">
    <property type="entry name" value="TPR-like_helical_dom_sf"/>
</dbReference>
<accession>A0A1L7WY82</accession>
<protein>
    <submittedName>
        <fullName evidence="5">Uncharacterized protein</fullName>
    </submittedName>
</protein>
<dbReference type="Pfam" id="PF00931">
    <property type="entry name" value="NB-ARC"/>
    <property type="match status" value="1"/>
</dbReference>
<dbReference type="SMART" id="SM00028">
    <property type="entry name" value="TPR"/>
    <property type="match status" value="13"/>
</dbReference>
<evidence type="ECO:0000256" key="1">
    <source>
        <dbReference type="PROSITE-ProRule" id="PRU00339"/>
    </source>
</evidence>
<dbReference type="PROSITE" id="PS50005">
    <property type="entry name" value="TPR"/>
    <property type="match status" value="2"/>
</dbReference>
<dbReference type="Pfam" id="PF13374">
    <property type="entry name" value="TPR_10"/>
    <property type="match status" value="2"/>
</dbReference>
<evidence type="ECO:0000259" key="4">
    <source>
        <dbReference type="Pfam" id="PF25000"/>
    </source>
</evidence>
<dbReference type="Pfam" id="PF17107">
    <property type="entry name" value="SesA"/>
    <property type="match status" value="1"/>
</dbReference>
<dbReference type="Pfam" id="PF13424">
    <property type="entry name" value="TPR_12"/>
    <property type="match status" value="5"/>
</dbReference>
<evidence type="ECO:0000259" key="3">
    <source>
        <dbReference type="Pfam" id="PF17107"/>
    </source>
</evidence>
<dbReference type="InterPro" id="IPR027417">
    <property type="entry name" value="P-loop_NTPase"/>
</dbReference>
<proteinExistence type="predicted"/>
<dbReference type="Gene3D" id="3.40.50.300">
    <property type="entry name" value="P-loop containing nucleotide triphosphate hydrolases"/>
    <property type="match status" value="1"/>
</dbReference>
<dbReference type="PANTHER" id="PTHR46082">
    <property type="entry name" value="ATP/GTP-BINDING PROTEIN-RELATED"/>
    <property type="match status" value="1"/>
</dbReference>
<dbReference type="SUPFAM" id="SSF52540">
    <property type="entry name" value="P-loop containing nucleoside triphosphate hydrolases"/>
    <property type="match status" value="1"/>
</dbReference>
<dbReference type="OrthoDB" id="1658288at2759"/>
<evidence type="ECO:0000259" key="2">
    <source>
        <dbReference type="Pfam" id="PF00931"/>
    </source>
</evidence>
<keyword evidence="1" id="KW-0802">TPR repeat</keyword>
<dbReference type="Pfam" id="PF25000">
    <property type="entry name" value="DUF7779"/>
    <property type="match status" value="1"/>
</dbReference>
<reference evidence="5 6" key="1">
    <citation type="submission" date="2016-03" db="EMBL/GenBank/DDBJ databases">
        <authorList>
            <person name="Ploux O."/>
        </authorList>
    </citation>
    <scope>NUCLEOTIDE SEQUENCE [LARGE SCALE GENOMIC DNA]</scope>
    <source>
        <strain evidence="5 6">UAMH 11012</strain>
    </source>
</reference>
<dbReference type="InterPro" id="IPR002182">
    <property type="entry name" value="NB-ARC"/>
</dbReference>
<evidence type="ECO:0000313" key="6">
    <source>
        <dbReference type="Proteomes" id="UP000184330"/>
    </source>
</evidence>
<dbReference type="PANTHER" id="PTHR46082:SF6">
    <property type="entry name" value="AAA+ ATPASE DOMAIN-CONTAINING PROTEIN-RELATED"/>
    <property type="match status" value="1"/>
</dbReference>
<dbReference type="Gene3D" id="1.25.40.10">
    <property type="entry name" value="Tetratricopeptide repeat domain"/>
    <property type="match status" value="6"/>
</dbReference>
<dbReference type="STRING" id="576137.A0A1L7WY82"/>
<dbReference type="GO" id="GO:0043531">
    <property type="term" value="F:ADP binding"/>
    <property type="evidence" value="ECO:0007669"/>
    <property type="project" value="InterPro"/>
</dbReference>
<dbReference type="InterPro" id="IPR056681">
    <property type="entry name" value="DUF7779"/>
</dbReference>
<dbReference type="InterPro" id="IPR031352">
    <property type="entry name" value="SesA"/>
</dbReference>
<feature type="repeat" description="TPR" evidence="1">
    <location>
        <begin position="695"/>
        <end position="728"/>
    </location>
</feature>
<keyword evidence="6" id="KW-1185">Reference proteome</keyword>
<evidence type="ECO:0000313" key="5">
    <source>
        <dbReference type="EMBL" id="CZR57736.1"/>
    </source>
</evidence>
<feature type="domain" description="DUF7779" evidence="4">
    <location>
        <begin position="445"/>
        <end position="516"/>
    </location>
</feature>
<dbReference type="Proteomes" id="UP000184330">
    <property type="component" value="Unassembled WGS sequence"/>
</dbReference>